<dbReference type="OrthoDB" id="5956989at2"/>
<dbReference type="InterPro" id="IPR051943">
    <property type="entry name" value="TRAFAC_Dynamin-like_GTPase"/>
</dbReference>
<dbReference type="RefSeq" id="WP_109722858.1">
    <property type="nucleotide sequence ID" value="NZ_MSZV01000007.1"/>
</dbReference>
<dbReference type="Proteomes" id="UP000245812">
    <property type="component" value="Unassembled WGS sequence"/>
</dbReference>
<keyword evidence="4" id="KW-1185">Reference proteome</keyword>
<dbReference type="PANTHER" id="PTHR43681:SF1">
    <property type="entry name" value="SARCALUMENIN"/>
    <property type="match status" value="1"/>
</dbReference>
<dbReference type="PANTHER" id="PTHR43681">
    <property type="entry name" value="TRANSMEMBRANE GTPASE FZO"/>
    <property type="match status" value="1"/>
</dbReference>
<evidence type="ECO:0000313" key="4">
    <source>
        <dbReference type="Proteomes" id="UP000245812"/>
    </source>
</evidence>
<dbReference type="SUPFAM" id="SSF52540">
    <property type="entry name" value="P-loop containing nucleoside triphosphate hydrolases"/>
    <property type="match status" value="1"/>
</dbReference>
<keyword evidence="1" id="KW-0175">Coiled coil</keyword>
<dbReference type="AlphaFoldDB" id="A0A316IRJ9"/>
<feature type="coiled-coil region" evidence="1">
    <location>
        <begin position="541"/>
        <end position="568"/>
    </location>
</feature>
<evidence type="ECO:0000313" key="3">
    <source>
        <dbReference type="EMBL" id="PWK89731.1"/>
    </source>
</evidence>
<gene>
    <name evidence="3" type="ORF">C7456_10479</name>
</gene>
<proteinExistence type="predicted"/>
<dbReference type="Pfam" id="PF00350">
    <property type="entry name" value="Dynamin_N"/>
    <property type="match status" value="1"/>
</dbReference>
<dbReference type="InterPro" id="IPR027417">
    <property type="entry name" value="P-loop_NTPase"/>
</dbReference>
<dbReference type="Gene3D" id="3.40.50.300">
    <property type="entry name" value="P-loop containing nucleotide triphosphate hydrolases"/>
    <property type="match status" value="1"/>
</dbReference>
<reference evidence="3 4" key="1">
    <citation type="submission" date="2018-05" db="EMBL/GenBank/DDBJ databases">
        <title>Genomic Encyclopedia of Type Strains, Phase IV (KMG-IV): sequencing the most valuable type-strain genomes for metagenomic binning, comparative biology and taxonomic classification.</title>
        <authorList>
            <person name="Goeker M."/>
        </authorList>
    </citation>
    <scope>NUCLEOTIDE SEQUENCE [LARGE SCALE GENOMIC DNA]</scope>
    <source>
        <strain evidence="3 4">DSM 14263</strain>
    </source>
</reference>
<organism evidence="3 4">
    <name type="scientific">Fulvimonas soli</name>
    <dbReference type="NCBI Taxonomy" id="155197"/>
    <lineage>
        <taxon>Bacteria</taxon>
        <taxon>Pseudomonadati</taxon>
        <taxon>Pseudomonadota</taxon>
        <taxon>Gammaproteobacteria</taxon>
        <taxon>Lysobacterales</taxon>
        <taxon>Rhodanobacteraceae</taxon>
        <taxon>Fulvimonas</taxon>
    </lineage>
</organism>
<dbReference type="CDD" id="cd09912">
    <property type="entry name" value="DLP_2"/>
    <property type="match status" value="1"/>
</dbReference>
<name>A0A316IRJ9_9GAMM</name>
<dbReference type="InterPro" id="IPR045063">
    <property type="entry name" value="Dynamin_N"/>
</dbReference>
<evidence type="ECO:0000256" key="1">
    <source>
        <dbReference type="SAM" id="Coils"/>
    </source>
</evidence>
<feature type="domain" description="Dynamin N-terminal" evidence="2">
    <location>
        <begin position="44"/>
        <end position="199"/>
    </location>
</feature>
<protein>
    <submittedName>
        <fullName evidence="3">Dynamin family protein</fullName>
    </submittedName>
</protein>
<sequence>MSTAFDRRHARLAAAIAAAARLPGRRADAFAALRERFAGHAFHLVVAGEFKRGKSTLVNALVGQDLLPTGVVPLTSVVTVLRGGPATAMTVRFEDGGTREAPLAELASYVTEAGNPGNARGVREVTLTLPSLDGGLRLIDTPGVGSVHEHNSEATARYLPEADAVILVVSADQPLSRHELDFLQVVRGHAGKVFVLLNKVDYLTAAEREQSLAFVGAALEKALGTRPALFPVSAREGLRARLERDEPGWRASGLAAFDAVLRAFLQREGGRLWLDAMARRLARLLAERRFALQMEIRALTAPQETLQAARRALAEGRERLRHARADFAAALEAERRRIMRERIEPDLDAFGRDLRARLRDALASCGETWRGAGVARLREALEACTVETVRRECDAWRRAGGDTMRAAFDQAGERLWRHLADAVDGLLRACAELLDVPFAATPAEAPPQAPPAFYYKFWEAPPSLRLLGQGLARLLPGALGRARAMRQARERADDLVQVQSGRMRHDFEERLKQAAQCLLAQADAHVDASLAGIGEALAQGEARQQDDAAAVEARLRALRADVAATQALEAMLADASG</sequence>
<comment type="caution">
    <text evidence="3">The sequence shown here is derived from an EMBL/GenBank/DDBJ whole genome shotgun (WGS) entry which is preliminary data.</text>
</comment>
<accession>A0A316IRJ9</accession>
<evidence type="ECO:0000259" key="2">
    <source>
        <dbReference type="Pfam" id="PF00350"/>
    </source>
</evidence>
<dbReference type="EMBL" id="QGHC01000004">
    <property type="protein sequence ID" value="PWK89731.1"/>
    <property type="molecule type" value="Genomic_DNA"/>
</dbReference>